<evidence type="ECO:0000313" key="2">
    <source>
        <dbReference type="EMBL" id="KAK7450636.1"/>
    </source>
</evidence>
<comment type="caution">
    <text evidence="2">The sequence shown here is derived from an EMBL/GenBank/DDBJ whole genome shotgun (WGS) entry which is preliminary data.</text>
</comment>
<dbReference type="PANTHER" id="PTHR10622:SF10">
    <property type="entry name" value="HET DOMAIN-CONTAINING PROTEIN"/>
    <property type="match status" value="1"/>
</dbReference>
<protein>
    <recommendedName>
        <fullName evidence="1">Heterokaryon incompatibility domain-containing protein</fullName>
    </recommendedName>
</protein>
<reference evidence="2 3" key="1">
    <citation type="submission" date="2024-01" db="EMBL/GenBank/DDBJ databases">
        <title>A draft genome for the cacao thread blight pathogen Marasmiellus scandens.</title>
        <authorList>
            <person name="Baruah I.K."/>
            <person name="Leung J."/>
            <person name="Bukari Y."/>
            <person name="Amoako-Attah I."/>
            <person name="Meinhardt L.W."/>
            <person name="Bailey B.A."/>
            <person name="Cohen S.P."/>
        </authorList>
    </citation>
    <scope>NUCLEOTIDE SEQUENCE [LARGE SCALE GENOMIC DNA]</scope>
    <source>
        <strain evidence="2 3">GH-19</strain>
    </source>
</reference>
<dbReference type="Proteomes" id="UP001498398">
    <property type="component" value="Unassembled WGS sequence"/>
</dbReference>
<dbReference type="Pfam" id="PF06985">
    <property type="entry name" value="HET"/>
    <property type="match status" value="1"/>
</dbReference>
<name>A0ABR1J616_9AGAR</name>
<evidence type="ECO:0000259" key="1">
    <source>
        <dbReference type="Pfam" id="PF06985"/>
    </source>
</evidence>
<dbReference type="InterPro" id="IPR010730">
    <property type="entry name" value="HET"/>
</dbReference>
<keyword evidence="3" id="KW-1185">Reference proteome</keyword>
<dbReference type="EMBL" id="JBANRG010000033">
    <property type="protein sequence ID" value="KAK7450636.1"/>
    <property type="molecule type" value="Genomic_DNA"/>
</dbReference>
<sequence>MIPTAILSSTSDFNLTLRRVSITDRISWALDRECTVPEDRAYSLMGILGTFIEPRYGEGVEMAFERLEAAYVEMHPENNWQAFGERGNSLYNVVMRKICPYRLIDTHTYQLVSFDKDGTIPPYAILSHRWIEGEEVTLQEYSSNPILDETQKKSGFQKILKACTLAQKDNLNFLWVDTCCIDKENFEELSRDIQSMYAYYRNAKVCYAYLLDVGQCASSGKHSHQAFFHSDWFKRGWTLQELLAPRALEFFDAEWDYFGSKENLSEPIFQATTIPDIILSGQFPISDVPMMERMCWAVARQTTKEEDLAYCLMGLLGAFIEPKYGEGIERAFQRLGKVHVQLHPESQDELGTEGEGLYQKICDDHKGVKTWIEGWHSNIN</sequence>
<dbReference type="PANTHER" id="PTHR10622">
    <property type="entry name" value="HET DOMAIN-CONTAINING PROTEIN"/>
    <property type="match status" value="1"/>
</dbReference>
<gene>
    <name evidence="2" type="ORF">VKT23_012946</name>
</gene>
<organism evidence="2 3">
    <name type="scientific">Marasmiellus scandens</name>
    <dbReference type="NCBI Taxonomy" id="2682957"/>
    <lineage>
        <taxon>Eukaryota</taxon>
        <taxon>Fungi</taxon>
        <taxon>Dikarya</taxon>
        <taxon>Basidiomycota</taxon>
        <taxon>Agaricomycotina</taxon>
        <taxon>Agaricomycetes</taxon>
        <taxon>Agaricomycetidae</taxon>
        <taxon>Agaricales</taxon>
        <taxon>Marasmiineae</taxon>
        <taxon>Omphalotaceae</taxon>
        <taxon>Marasmiellus</taxon>
    </lineage>
</organism>
<accession>A0ABR1J616</accession>
<feature type="domain" description="Heterokaryon incompatibility" evidence="1">
    <location>
        <begin position="123"/>
        <end position="212"/>
    </location>
</feature>
<proteinExistence type="predicted"/>
<evidence type="ECO:0000313" key="3">
    <source>
        <dbReference type="Proteomes" id="UP001498398"/>
    </source>
</evidence>